<evidence type="ECO:0000313" key="2">
    <source>
        <dbReference type="EMBL" id="RZT00273.1"/>
    </source>
</evidence>
<name>A0A4Q7PMM2_9FLAO</name>
<feature type="domain" description="M23ase beta-sheet core" evidence="1">
    <location>
        <begin position="93"/>
        <end position="190"/>
    </location>
</feature>
<accession>A0A4Q7PMM2</accession>
<evidence type="ECO:0000259" key="1">
    <source>
        <dbReference type="Pfam" id="PF01551"/>
    </source>
</evidence>
<dbReference type="RefSeq" id="WP_130286057.1">
    <property type="nucleotide sequence ID" value="NZ_SGXE01000001.1"/>
</dbReference>
<evidence type="ECO:0000313" key="3">
    <source>
        <dbReference type="Proteomes" id="UP000292262"/>
    </source>
</evidence>
<dbReference type="InterPro" id="IPR016047">
    <property type="entry name" value="M23ase_b-sheet_dom"/>
</dbReference>
<dbReference type="PANTHER" id="PTHR21666:SF270">
    <property type="entry name" value="MUREIN HYDROLASE ACTIVATOR ENVC"/>
    <property type="match status" value="1"/>
</dbReference>
<dbReference type="AlphaFoldDB" id="A0A4Q7PMM2"/>
<organism evidence="2 3">
    <name type="scientific">Aquimarina brevivitae</name>
    <dbReference type="NCBI Taxonomy" id="323412"/>
    <lineage>
        <taxon>Bacteria</taxon>
        <taxon>Pseudomonadati</taxon>
        <taxon>Bacteroidota</taxon>
        <taxon>Flavobacteriia</taxon>
        <taxon>Flavobacteriales</taxon>
        <taxon>Flavobacteriaceae</taxon>
        <taxon>Aquimarina</taxon>
    </lineage>
</organism>
<proteinExistence type="predicted"/>
<dbReference type="Proteomes" id="UP000292262">
    <property type="component" value="Unassembled WGS sequence"/>
</dbReference>
<dbReference type="Gene3D" id="2.70.70.10">
    <property type="entry name" value="Glucose Permease (Domain IIA)"/>
    <property type="match status" value="1"/>
</dbReference>
<dbReference type="EMBL" id="SGXE01000001">
    <property type="protein sequence ID" value="RZT00273.1"/>
    <property type="molecule type" value="Genomic_DNA"/>
</dbReference>
<comment type="caution">
    <text evidence="2">The sequence shown here is derived from an EMBL/GenBank/DDBJ whole genome shotgun (WGS) entry which is preliminary data.</text>
</comment>
<dbReference type="GO" id="GO:0004222">
    <property type="term" value="F:metalloendopeptidase activity"/>
    <property type="evidence" value="ECO:0007669"/>
    <property type="project" value="TreeGrafter"/>
</dbReference>
<dbReference type="Pfam" id="PF01551">
    <property type="entry name" value="Peptidase_M23"/>
    <property type="match status" value="1"/>
</dbReference>
<dbReference type="OrthoDB" id="9801052at2"/>
<dbReference type="InterPro" id="IPR050570">
    <property type="entry name" value="Cell_wall_metabolism_enzyme"/>
</dbReference>
<dbReference type="SUPFAM" id="SSF51261">
    <property type="entry name" value="Duplicated hybrid motif"/>
    <property type="match status" value="1"/>
</dbReference>
<sequence>MNAELINALSNSFTNILPSYYQSSDYLPINLSNTNTELQGVDVASSSAMERYIEGYLKRNKAKVAYGGYLEKRAIYQRSEHFNQNDPDTERNIHLGLDLWCPAGTPIIAPLSGTVHSFKNNDNYGDYGPTIIVEHTVGDIKLYTLYGHLSLASIQGLEKQKNVVKGQQIAELGDASVNGDYAPHLHFQIILDMQGNEGDYPGVCSKRDLSFYQKNCPDPNLILNLG</sequence>
<dbReference type="PANTHER" id="PTHR21666">
    <property type="entry name" value="PEPTIDASE-RELATED"/>
    <property type="match status" value="1"/>
</dbReference>
<dbReference type="CDD" id="cd12797">
    <property type="entry name" value="M23_peptidase"/>
    <property type="match status" value="1"/>
</dbReference>
<gene>
    <name evidence="2" type="ORF">EV197_1509</name>
</gene>
<keyword evidence="3" id="KW-1185">Reference proteome</keyword>
<dbReference type="InterPro" id="IPR011055">
    <property type="entry name" value="Dup_hybrid_motif"/>
</dbReference>
<reference evidence="2 3" key="1">
    <citation type="submission" date="2019-02" db="EMBL/GenBank/DDBJ databases">
        <title>Genomic Encyclopedia of Type Strains, Phase IV (KMG-IV): sequencing the most valuable type-strain genomes for metagenomic binning, comparative biology and taxonomic classification.</title>
        <authorList>
            <person name="Goeker M."/>
        </authorList>
    </citation>
    <scope>NUCLEOTIDE SEQUENCE [LARGE SCALE GENOMIC DNA]</scope>
    <source>
        <strain evidence="2 3">DSM 17196</strain>
    </source>
</reference>
<protein>
    <submittedName>
        <fullName evidence="2">Peptidase M23-like protein</fullName>
    </submittedName>
</protein>